<evidence type="ECO:0000256" key="1">
    <source>
        <dbReference type="SAM" id="Phobius"/>
    </source>
</evidence>
<organism evidence="2 3">
    <name type="scientific">Neoroseomonas terrae</name>
    <dbReference type="NCBI Taxonomy" id="424799"/>
    <lineage>
        <taxon>Bacteria</taxon>
        <taxon>Pseudomonadati</taxon>
        <taxon>Pseudomonadota</taxon>
        <taxon>Alphaproteobacteria</taxon>
        <taxon>Acetobacterales</taxon>
        <taxon>Acetobacteraceae</taxon>
        <taxon>Neoroseomonas</taxon>
    </lineage>
</organism>
<name>A0ABS5EM84_9PROT</name>
<sequence length="178" mass="19540">MPSFSGTITRAQLEAGIGQAFPQASRRMAWRHGLPILLVWSLVIWPLAGFALAWPGRTIAAIGGVGLIAIAALWFWGWRRMRGEVEVLRRDGEQRGWPADLPVPVTLSMHPDTVELRFGEDGEPRPWSTLTRIDETRDFILVHFGTLPPFIMAKAGFAPADVAAIRAAFDARLAATGS</sequence>
<accession>A0ABS5EM84</accession>
<keyword evidence="1" id="KW-0812">Transmembrane</keyword>
<keyword evidence="1" id="KW-0472">Membrane</keyword>
<keyword evidence="1" id="KW-1133">Transmembrane helix</keyword>
<dbReference type="EMBL" id="JAAEDI010000025">
    <property type="protein sequence ID" value="MBR0652138.1"/>
    <property type="molecule type" value="Genomic_DNA"/>
</dbReference>
<evidence type="ECO:0000313" key="3">
    <source>
        <dbReference type="Proteomes" id="UP000698752"/>
    </source>
</evidence>
<protein>
    <recommendedName>
        <fullName evidence="4">YcxB-like protein domain-containing protein</fullName>
    </recommendedName>
</protein>
<gene>
    <name evidence="2" type="ORF">GXW78_20955</name>
</gene>
<feature type="transmembrane region" description="Helical" evidence="1">
    <location>
        <begin position="59"/>
        <end position="78"/>
    </location>
</feature>
<proteinExistence type="predicted"/>
<keyword evidence="3" id="KW-1185">Reference proteome</keyword>
<dbReference type="Proteomes" id="UP000698752">
    <property type="component" value="Unassembled WGS sequence"/>
</dbReference>
<reference evidence="3" key="1">
    <citation type="journal article" date="2021" name="Syst. Appl. Microbiol.">
        <title>Roseomonas hellenica sp. nov., isolated from roots of wild-growing Alkanna tinctoria.</title>
        <authorList>
            <person name="Rat A."/>
            <person name="Naranjo H.D."/>
            <person name="Lebbe L."/>
            <person name="Cnockaert M."/>
            <person name="Krigas N."/>
            <person name="Grigoriadou K."/>
            <person name="Maloupa E."/>
            <person name="Willems A."/>
        </authorList>
    </citation>
    <scope>NUCLEOTIDE SEQUENCE [LARGE SCALE GENOMIC DNA]</scope>
    <source>
        <strain evidence="3">LMG 31159</strain>
    </source>
</reference>
<evidence type="ECO:0008006" key="4">
    <source>
        <dbReference type="Google" id="ProtNLM"/>
    </source>
</evidence>
<feature type="transmembrane region" description="Helical" evidence="1">
    <location>
        <begin position="34"/>
        <end position="53"/>
    </location>
</feature>
<comment type="caution">
    <text evidence="2">The sequence shown here is derived from an EMBL/GenBank/DDBJ whole genome shotgun (WGS) entry which is preliminary data.</text>
</comment>
<dbReference type="RefSeq" id="WP_211870857.1">
    <property type="nucleotide sequence ID" value="NZ_JAAEDI010000025.1"/>
</dbReference>
<evidence type="ECO:0000313" key="2">
    <source>
        <dbReference type="EMBL" id="MBR0652138.1"/>
    </source>
</evidence>